<feature type="compositionally biased region" description="Pro residues" evidence="1">
    <location>
        <begin position="68"/>
        <end position="78"/>
    </location>
</feature>
<protein>
    <submittedName>
        <fullName evidence="4">PDZ domain-containing protein</fullName>
    </submittedName>
</protein>
<dbReference type="OrthoDB" id="6126662at2759"/>
<organism evidence="4">
    <name type="scientific">Gongylonema pulchrum</name>
    <dbReference type="NCBI Taxonomy" id="637853"/>
    <lineage>
        <taxon>Eukaryota</taxon>
        <taxon>Metazoa</taxon>
        <taxon>Ecdysozoa</taxon>
        <taxon>Nematoda</taxon>
        <taxon>Chromadorea</taxon>
        <taxon>Rhabditida</taxon>
        <taxon>Spirurina</taxon>
        <taxon>Spiruromorpha</taxon>
        <taxon>Spiruroidea</taxon>
        <taxon>Gongylonematidae</taxon>
        <taxon>Gongylonema</taxon>
    </lineage>
</organism>
<accession>A0A183DT70</accession>
<sequence>MAESANIYSPMPAFVSTTRSMSDEREDLDHEVPEGFAPSAPPPLQSHGARSCDYGHVCFSLPSTPTIRIPPPVAPPSRPTNNKKVKSQFSADSPPTLPPRIAPSVQIPNSQTAVNNHYSIYDHPKNQPSTSPTASPTAAPRENRSPDSSDHLYSTLESPSLLDAEVPAPATADVSVTPVKRGYSVPCGTLNIKLTRQRCVTSDGSSPRYASPCGTLTTVATSEKDPTCQNNTLDNVNLTIHEVPYGKVYKLQKMGDKFDAGLILHKHKIRLADVLEGSLVWNVGIRATVPAVTHSGSAPACITCINGQALNLFSKNDEILKRIDSLPNSTSFSVIVQPYDFVKLLKKNLQKMKNFDEFLY</sequence>
<gene>
    <name evidence="2" type="ORF">GPUH_LOCUS11911</name>
</gene>
<dbReference type="EMBL" id="UYRT01078894">
    <property type="protein sequence ID" value="VDN19497.1"/>
    <property type="molecule type" value="Genomic_DNA"/>
</dbReference>
<keyword evidence="3" id="KW-1185">Reference proteome</keyword>
<name>A0A183DT70_9BILA</name>
<dbReference type="Proteomes" id="UP000271098">
    <property type="component" value="Unassembled WGS sequence"/>
</dbReference>
<reference evidence="4" key="1">
    <citation type="submission" date="2016-06" db="UniProtKB">
        <authorList>
            <consortium name="WormBaseParasite"/>
        </authorList>
    </citation>
    <scope>IDENTIFICATION</scope>
</reference>
<feature type="region of interest" description="Disordered" evidence="1">
    <location>
        <begin position="119"/>
        <end position="154"/>
    </location>
</feature>
<evidence type="ECO:0000256" key="1">
    <source>
        <dbReference type="SAM" id="MobiDB-lite"/>
    </source>
</evidence>
<feature type="compositionally biased region" description="Low complexity" evidence="1">
    <location>
        <begin position="128"/>
        <end position="140"/>
    </location>
</feature>
<evidence type="ECO:0000313" key="3">
    <source>
        <dbReference type="Proteomes" id="UP000271098"/>
    </source>
</evidence>
<proteinExistence type="predicted"/>
<dbReference type="WBParaSite" id="GPUH_0001192501-mRNA-1">
    <property type="protein sequence ID" value="GPUH_0001192501-mRNA-1"/>
    <property type="gene ID" value="GPUH_0001192501"/>
</dbReference>
<feature type="region of interest" description="Disordered" evidence="1">
    <location>
        <begin position="65"/>
        <end position="107"/>
    </location>
</feature>
<evidence type="ECO:0000313" key="2">
    <source>
        <dbReference type="EMBL" id="VDN19497.1"/>
    </source>
</evidence>
<reference evidence="2 3" key="2">
    <citation type="submission" date="2018-11" db="EMBL/GenBank/DDBJ databases">
        <authorList>
            <consortium name="Pathogen Informatics"/>
        </authorList>
    </citation>
    <scope>NUCLEOTIDE SEQUENCE [LARGE SCALE GENOMIC DNA]</scope>
</reference>
<feature type="region of interest" description="Disordered" evidence="1">
    <location>
        <begin position="17"/>
        <end position="49"/>
    </location>
</feature>
<dbReference type="AlphaFoldDB" id="A0A183DT70"/>
<feature type="compositionally biased region" description="Basic and acidic residues" evidence="1">
    <location>
        <begin position="141"/>
        <end position="150"/>
    </location>
</feature>
<feature type="compositionally biased region" description="Basic and acidic residues" evidence="1">
    <location>
        <begin position="21"/>
        <end position="33"/>
    </location>
</feature>
<evidence type="ECO:0000313" key="4">
    <source>
        <dbReference type="WBParaSite" id="GPUH_0001192501-mRNA-1"/>
    </source>
</evidence>